<evidence type="ECO:0000313" key="2">
    <source>
        <dbReference type="Proteomes" id="UP000535020"/>
    </source>
</evidence>
<protein>
    <submittedName>
        <fullName evidence="1">Uncharacterized protein</fullName>
    </submittedName>
</protein>
<dbReference type="Proteomes" id="UP000535020">
    <property type="component" value="Unassembled WGS sequence"/>
</dbReference>
<dbReference type="RefSeq" id="WP_176004749.1">
    <property type="nucleotide sequence ID" value="NZ_JABWMI010000005.1"/>
</dbReference>
<accession>A0A7Y8XZR6</accession>
<reference evidence="1 2" key="1">
    <citation type="submission" date="2020-07" db="EMBL/GenBank/DDBJ databases">
        <authorList>
            <person name="Sun Q."/>
        </authorList>
    </citation>
    <scope>NUCLEOTIDE SEQUENCE [LARGE SCALE GENOMIC DNA]</scope>
    <source>
        <strain evidence="1 2">MAH-1</strain>
    </source>
</reference>
<proteinExistence type="predicted"/>
<dbReference type="EMBL" id="JACBJI010000001">
    <property type="protein sequence ID" value="NYA69929.1"/>
    <property type="molecule type" value="Genomic_DNA"/>
</dbReference>
<organism evidence="1 2">
    <name type="scientific">Flavobacterium agri</name>
    <dbReference type="NCBI Taxonomy" id="2743471"/>
    <lineage>
        <taxon>Bacteria</taxon>
        <taxon>Pseudomonadati</taxon>
        <taxon>Bacteroidota</taxon>
        <taxon>Flavobacteriia</taxon>
        <taxon>Flavobacteriales</taxon>
        <taxon>Flavobacteriaceae</taxon>
        <taxon>Flavobacterium</taxon>
    </lineage>
</organism>
<sequence length="150" mass="16890">MPISAPIDNRSSTILFRIPHVSKLLAFKDVLKNKDSLVKLITAILKLGLPEILYVGYDDAFSPKKDIIAKKNDAAIIRICLHGKELVRRNHERTIKMIISELQKPRNLISMASETLSHDKDIIAVAISVESLLHQNKYKIDCEPVADHNS</sequence>
<comment type="caution">
    <text evidence="1">The sequence shown here is derived from an EMBL/GenBank/DDBJ whole genome shotgun (WGS) entry which is preliminary data.</text>
</comment>
<name>A0A7Y8XZR6_9FLAO</name>
<evidence type="ECO:0000313" key="1">
    <source>
        <dbReference type="EMBL" id="NYA69929.1"/>
    </source>
</evidence>
<gene>
    <name evidence="1" type="ORF">HZF10_03280</name>
</gene>
<dbReference type="AlphaFoldDB" id="A0A7Y8XZR6"/>
<keyword evidence="2" id="KW-1185">Reference proteome</keyword>